<dbReference type="OrthoDB" id="25479at2157"/>
<organism evidence="1 2">
    <name type="scientific">Natronorubrum thiooxidans</name>
    <dbReference type="NCBI Taxonomy" id="308853"/>
    <lineage>
        <taxon>Archaea</taxon>
        <taxon>Methanobacteriati</taxon>
        <taxon>Methanobacteriota</taxon>
        <taxon>Stenosarchaea group</taxon>
        <taxon>Halobacteria</taxon>
        <taxon>Halobacteriales</taxon>
        <taxon>Natrialbaceae</taxon>
        <taxon>Natronorubrum</taxon>
    </lineage>
</organism>
<dbReference type="SUPFAM" id="SSF51556">
    <property type="entry name" value="Metallo-dependent hydrolases"/>
    <property type="match status" value="1"/>
</dbReference>
<gene>
    <name evidence="1" type="ORF">SAMN05421752_1239</name>
</gene>
<reference evidence="2" key="1">
    <citation type="submission" date="2017-01" db="EMBL/GenBank/DDBJ databases">
        <authorList>
            <person name="Varghese N."/>
            <person name="Submissions S."/>
        </authorList>
    </citation>
    <scope>NUCLEOTIDE SEQUENCE [LARGE SCALE GENOMIC DNA]</scope>
    <source>
        <strain evidence="2">type strain: HArc-</strain>
    </source>
</reference>
<evidence type="ECO:0000313" key="1">
    <source>
        <dbReference type="EMBL" id="SIS19492.1"/>
    </source>
</evidence>
<proteinExistence type="predicted"/>
<dbReference type="Gene3D" id="3.20.20.140">
    <property type="entry name" value="Metal-dependent hydrolases"/>
    <property type="match status" value="1"/>
</dbReference>
<dbReference type="STRING" id="308853.SAMN05421752_1239"/>
<evidence type="ECO:0000313" key="2">
    <source>
        <dbReference type="Proteomes" id="UP000185936"/>
    </source>
</evidence>
<accession>A0A1N7H3S1</accession>
<dbReference type="InterPro" id="IPR046249">
    <property type="entry name" value="DUF6282"/>
</dbReference>
<sequence length="285" mass="30092">MMGDWLEGAVDIHVHTAPAMVNRAQDDPTLARDALEAGMDAVVVKSHVVPSVGRVDAVNSALDEQILYGGITLNGSVGGLNPEAVETALELGAKIVWLPTTWARNHAARARAAGEDVFVGQRVPTETEDLEVTDGEELTADARRIVDLVAEYGAVLATGHVSPAEIDAVVDACAERGATCLINHPFFRVTDLSIDEQAALAERGAVMEYCAYAVESTPDHTVDRVAEAIERLGSDRCVLATDYGQVGNPAVPGLAAFATDVAKAGAAEKTVRRCLTETPARLLEL</sequence>
<dbReference type="EMBL" id="FTNR01000023">
    <property type="protein sequence ID" value="SIS19492.1"/>
    <property type="molecule type" value="Genomic_DNA"/>
</dbReference>
<dbReference type="Pfam" id="PF19799">
    <property type="entry name" value="DUF6282"/>
    <property type="match status" value="1"/>
</dbReference>
<dbReference type="AlphaFoldDB" id="A0A1N7H3S1"/>
<keyword evidence="2" id="KW-1185">Reference proteome</keyword>
<dbReference type="RefSeq" id="WP_076610770.1">
    <property type="nucleotide sequence ID" value="NZ_FTNR01000023.1"/>
</dbReference>
<protein>
    <recommendedName>
        <fullName evidence="3">Cytosolic protein</fullName>
    </recommendedName>
</protein>
<evidence type="ECO:0008006" key="3">
    <source>
        <dbReference type="Google" id="ProtNLM"/>
    </source>
</evidence>
<dbReference type="Proteomes" id="UP000185936">
    <property type="component" value="Unassembled WGS sequence"/>
</dbReference>
<name>A0A1N7H3S1_9EURY</name>
<dbReference type="InterPro" id="IPR032466">
    <property type="entry name" value="Metal_Hydrolase"/>
</dbReference>